<comment type="caution">
    <text evidence="2">The sequence shown here is derived from an EMBL/GenBank/DDBJ whole genome shotgun (WGS) entry which is preliminary data.</text>
</comment>
<evidence type="ECO:0000313" key="2">
    <source>
        <dbReference type="EMBL" id="MDI5969823.1"/>
    </source>
</evidence>
<protein>
    <recommendedName>
        <fullName evidence="3">Secreted protein</fullName>
    </recommendedName>
</protein>
<evidence type="ECO:0008006" key="3">
    <source>
        <dbReference type="Google" id="ProtNLM"/>
    </source>
</evidence>
<dbReference type="RefSeq" id="WP_282698642.1">
    <property type="nucleotide sequence ID" value="NZ_JABXJJ020000011.1"/>
</dbReference>
<feature type="chain" id="PRO_5041714310" description="Secreted protein" evidence="1">
    <location>
        <begin position="29"/>
        <end position="108"/>
    </location>
</feature>
<feature type="signal peptide" evidence="1">
    <location>
        <begin position="1"/>
        <end position="28"/>
    </location>
</feature>
<sequence>MRHRLLAVMAIGASLAFAPLVAATAAVAAPAPATTAATAPTTVTADECFDNGGYFGGYNSDAKAFCVDGIYNGIPFDVDPQQGWCPDGQHMTFVYLEGIECTVDLPNT</sequence>
<keyword evidence="1" id="KW-0732">Signal</keyword>
<name>A0AA90K8A7_9ACTN</name>
<accession>A0AA90K8A7</accession>
<dbReference type="AlphaFoldDB" id="A0AA90K8A7"/>
<organism evidence="2">
    <name type="scientific">Streptantibioticus silvisoli</name>
    <dbReference type="NCBI Taxonomy" id="2705255"/>
    <lineage>
        <taxon>Bacteria</taxon>
        <taxon>Bacillati</taxon>
        <taxon>Actinomycetota</taxon>
        <taxon>Actinomycetes</taxon>
        <taxon>Kitasatosporales</taxon>
        <taxon>Streptomycetaceae</taxon>
        <taxon>Streptantibioticus</taxon>
    </lineage>
</organism>
<reference evidence="2" key="1">
    <citation type="submission" date="2023-05" db="EMBL/GenBank/DDBJ databases">
        <title>Streptantibioticus silvisoli sp. nov., acidotolerant actinomycetes 1 from pine litter.</title>
        <authorList>
            <person name="Swiecimska M."/>
            <person name="Golinska P."/>
            <person name="Sangal V."/>
            <person name="Wachnowicz B."/>
            <person name="Goodfellow M."/>
        </authorList>
    </citation>
    <scope>NUCLEOTIDE SEQUENCE</scope>
    <source>
        <strain evidence="2">SL13</strain>
    </source>
</reference>
<dbReference type="EMBL" id="JABXJJ020000011">
    <property type="protein sequence ID" value="MDI5969823.1"/>
    <property type="molecule type" value="Genomic_DNA"/>
</dbReference>
<evidence type="ECO:0000256" key="1">
    <source>
        <dbReference type="SAM" id="SignalP"/>
    </source>
</evidence>
<proteinExistence type="predicted"/>
<gene>
    <name evidence="2" type="ORF">POF50_010830</name>
</gene>